<feature type="repeat" description="WD" evidence="4">
    <location>
        <begin position="629"/>
        <end position="661"/>
    </location>
</feature>
<evidence type="ECO:0000259" key="6">
    <source>
        <dbReference type="Pfam" id="PF04003"/>
    </source>
</evidence>
<dbReference type="SUPFAM" id="SSF117289">
    <property type="entry name" value="Nucleoporin domain"/>
    <property type="match status" value="1"/>
</dbReference>
<keyword evidence="2" id="KW-0677">Repeat</keyword>
<dbReference type="InterPro" id="IPR020472">
    <property type="entry name" value="WD40_PAC1"/>
</dbReference>
<feature type="repeat" description="WD" evidence="4">
    <location>
        <begin position="671"/>
        <end position="702"/>
    </location>
</feature>
<dbReference type="EMBL" id="JBBJBU010000013">
    <property type="protein sequence ID" value="KAK7203116.1"/>
    <property type="molecule type" value="Genomic_DNA"/>
</dbReference>
<feature type="domain" description="Small-subunit processome Utp12" evidence="6">
    <location>
        <begin position="796"/>
        <end position="894"/>
    </location>
</feature>
<dbReference type="InterPro" id="IPR036322">
    <property type="entry name" value="WD40_repeat_dom_sf"/>
</dbReference>
<dbReference type="SUPFAM" id="SSF50978">
    <property type="entry name" value="WD40 repeat-like"/>
    <property type="match status" value="1"/>
</dbReference>
<dbReference type="Pfam" id="PF25173">
    <property type="entry name" value="Beta-prop_WDR3_1st"/>
    <property type="match status" value="1"/>
</dbReference>
<feature type="repeat" description="WD" evidence="4">
    <location>
        <begin position="488"/>
        <end position="522"/>
    </location>
</feature>
<dbReference type="PROSITE" id="PS00678">
    <property type="entry name" value="WD_REPEATS_1"/>
    <property type="match status" value="4"/>
</dbReference>
<dbReference type="GeneID" id="90039026"/>
<feature type="region of interest" description="Disordered" evidence="5">
    <location>
        <begin position="729"/>
        <end position="752"/>
    </location>
</feature>
<keyword evidence="1 4" id="KW-0853">WD repeat</keyword>
<dbReference type="SMART" id="SM00320">
    <property type="entry name" value="WD40"/>
    <property type="match status" value="11"/>
</dbReference>
<dbReference type="InterPro" id="IPR001680">
    <property type="entry name" value="WD40_rpt"/>
</dbReference>
<feature type="compositionally biased region" description="Acidic residues" evidence="5">
    <location>
        <begin position="736"/>
        <end position="745"/>
    </location>
</feature>
<dbReference type="CDD" id="cd00200">
    <property type="entry name" value="WD40"/>
    <property type="match status" value="1"/>
</dbReference>
<evidence type="ECO:0000256" key="2">
    <source>
        <dbReference type="ARBA" id="ARBA00022737"/>
    </source>
</evidence>
<dbReference type="Gene3D" id="2.130.10.10">
    <property type="entry name" value="YVTN repeat-like/Quinoprotein amine dehydrogenase"/>
    <property type="match status" value="4"/>
</dbReference>
<dbReference type="PROSITE" id="PS50294">
    <property type="entry name" value="WD_REPEATS_REGION"/>
    <property type="match status" value="5"/>
</dbReference>
<evidence type="ECO:0000256" key="3">
    <source>
        <dbReference type="ARBA" id="ARBA00038229"/>
    </source>
</evidence>
<name>A0ABR1EZU1_9ASCO</name>
<reference evidence="7 8" key="1">
    <citation type="submission" date="2024-03" db="EMBL/GenBank/DDBJ databases">
        <title>Genome-scale model development and genomic sequencing of the oleaginous clade Lipomyces.</title>
        <authorList>
            <consortium name="Lawrence Berkeley National Laboratory"/>
            <person name="Czajka J.J."/>
            <person name="Han Y."/>
            <person name="Kim J."/>
            <person name="Mondo S.J."/>
            <person name="Hofstad B.A."/>
            <person name="Robles A."/>
            <person name="Haridas S."/>
            <person name="Riley R."/>
            <person name="LaButti K."/>
            <person name="Pangilinan J."/>
            <person name="Andreopoulos W."/>
            <person name="Lipzen A."/>
            <person name="Yan J."/>
            <person name="Wang M."/>
            <person name="Ng V."/>
            <person name="Grigoriev I.V."/>
            <person name="Spatafora J.W."/>
            <person name="Magnuson J.K."/>
            <person name="Baker S.E."/>
            <person name="Pomraning K.R."/>
        </authorList>
    </citation>
    <scope>NUCLEOTIDE SEQUENCE [LARGE SCALE GENOMIC DNA]</scope>
    <source>
        <strain evidence="7 8">Phaff 52-87</strain>
    </source>
</reference>
<gene>
    <name evidence="7" type="ORF">BZA70DRAFT_283907</name>
</gene>
<dbReference type="InterPro" id="IPR019775">
    <property type="entry name" value="WD40_repeat_CS"/>
</dbReference>
<keyword evidence="8" id="KW-1185">Reference proteome</keyword>
<dbReference type="PANTHER" id="PTHR19853">
    <property type="entry name" value="WD REPEAT CONTAINING PROTEIN 3 WDR3"/>
    <property type="match status" value="1"/>
</dbReference>
<organism evidence="7 8">
    <name type="scientific">Myxozyma melibiosi</name>
    <dbReference type="NCBI Taxonomy" id="54550"/>
    <lineage>
        <taxon>Eukaryota</taxon>
        <taxon>Fungi</taxon>
        <taxon>Dikarya</taxon>
        <taxon>Ascomycota</taxon>
        <taxon>Saccharomycotina</taxon>
        <taxon>Lipomycetes</taxon>
        <taxon>Lipomycetales</taxon>
        <taxon>Lipomycetaceae</taxon>
        <taxon>Myxozyma</taxon>
    </lineage>
</organism>
<dbReference type="PANTHER" id="PTHR19853:SF0">
    <property type="entry name" value="WD REPEAT-CONTAINING PROTEIN 3"/>
    <property type="match status" value="1"/>
</dbReference>
<protein>
    <submittedName>
        <fullName evidence="7">WD domain-containing protein</fullName>
    </submittedName>
</protein>
<evidence type="ECO:0000313" key="8">
    <source>
        <dbReference type="Proteomes" id="UP001498771"/>
    </source>
</evidence>
<dbReference type="Pfam" id="PF04003">
    <property type="entry name" value="Utp12"/>
    <property type="match status" value="1"/>
</dbReference>
<feature type="region of interest" description="Disordered" evidence="5">
    <location>
        <begin position="314"/>
        <end position="335"/>
    </location>
</feature>
<sequence length="927" mass="103058">MVKSYLRFEPDASFGVIASNSNLLWLPSESSAGEVVTGALESVIGWDVKKGEKQFKWNDIDIKTEVSCLASYDSDIFAVGYADGTIRVWDAKTETVVVSFNGHKSAVTVLKFDQSGTRLASGSRDSNIIVWDLIAEVGLYKLRSHKDQITGLDFIYPPVKVKTEPEEEAVMQVDDDGEAAMGKLLVSVSKDGFIKLWDLTAQHCMETHVAHRGECWAMSTRVDDESKTVVVMTAGGESELRVWHIDVDDDAALTVRGSDNPRVALQGVLLRQSKDRAVTVLFHPSAPFVAVHGTDRAVEILRIRTSAEVHKSVARKRRRRKEKGGDVVSENEPSESDVHEKYVPYVIVRASARVRSIDWASSSGESLQFVASLASNNVEMYSVSAPADVKKSKGEPPEYNRTYALELPGHRTDVRALSVSSDDGMIASAANGSMKIWNVKTTNCIRTFECGYALCCTFLPGDSIIVVGTKEGKIQLFDVASSTLLEEIDAHEGALWSLQVSADGRALVTGSADKTVKFWEFKVVQDTVPGTTRTVARMSVKHRRTLELSEDVLSVRLSPDSKYVAVSLLDNTIKVFYMDSLKFFLNLYGHKLPVLSMDISWDSKLLISSSADKNIKIWGLDFGDCHRSLFAHEDSIMAVEFAAQTHNFFSASKDGLVKYWDGDKFENIQKLEGHRAEVWAIAVAPSGEFVVSASHDKSIRIWMQTEDQVFLEEEREREMEELYEATLAGSLSTGDENGDEKEADEVTTAGGRQTTETLVAGERIAEALELGIADLERPAEGDRNIVFTAQGGISAEQYVLGVVEKVRAAQLQDALLLLPFDKIVGLLRFVSLWAEHGWNVPLATRVLGFLVRMYYKQIVANEVMRQTLDAVRTNLRAAVSRQRDEIGYNVAGLREVRRRYAETRERGFGEEEERVVRTRKREYVTVN</sequence>
<dbReference type="Proteomes" id="UP001498771">
    <property type="component" value="Unassembled WGS sequence"/>
</dbReference>
<dbReference type="PRINTS" id="PR00320">
    <property type="entry name" value="GPROTEINBRPT"/>
</dbReference>
<comment type="caution">
    <text evidence="7">The sequence shown here is derived from an EMBL/GenBank/DDBJ whole genome shotgun (WGS) entry which is preliminary data.</text>
</comment>
<proteinExistence type="inferred from homology"/>
<dbReference type="InterPro" id="IPR051570">
    <property type="entry name" value="TBC1_cilium_biogenesis"/>
</dbReference>
<feature type="repeat" description="WD" evidence="4">
    <location>
        <begin position="587"/>
        <end position="628"/>
    </location>
</feature>
<dbReference type="InterPro" id="IPR007148">
    <property type="entry name" value="SSU_processome_Utp12"/>
</dbReference>
<comment type="similarity">
    <text evidence="3">Belongs to the WD repeat WDR3/UTP12 family.</text>
</comment>
<feature type="repeat" description="WD" evidence="4">
    <location>
        <begin position="407"/>
        <end position="447"/>
    </location>
</feature>
<evidence type="ECO:0000256" key="1">
    <source>
        <dbReference type="ARBA" id="ARBA00022574"/>
    </source>
</evidence>
<evidence type="ECO:0000256" key="4">
    <source>
        <dbReference type="PROSITE-ProRule" id="PRU00221"/>
    </source>
</evidence>
<evidence type="ECO:0000313" key="7">
    <source>
        <dbReference type="EMBL" id="KAK7203116.1"/>
    </source>
</evidence>
<dbReference type="InterPro" id="IPR015943">
    <property type="entry name" value="WD40/YVTN_repeat-like_dom_sf"/>
</dbReference>
<accession>A0ABR1EZU1</accession>
<evidence type="ECO:0000256" key="5">
    <source>
        <dbReference type="SAM" id="MobiDB-lite"/>
    </source>
</evidence>
<dbReference type="RefSeq" id="XP_064766149.1">
    <property type="nucleotide sequence ID" value="XM_064913514.1"/>
</dbReference>
<feature type="repeat" description="WD" evidence="4">
    <location>
        <begin position="182"/>
        <end position="207"/>
    </location>
</feature>
<dbReference type="Pfam" id="PF25172">
    <property type="entry name" value="Beta-prop_WDR3_2nd"/>
    <property type="match status" value="1"/>
</dbReference>
<feature type="repeat" description="WD" evidence="4">
    <location>
        <begin position="73"/>
        <end position="99"/>
    </location>
</feature>
<dbReference type="PROSITE" id="PS50082">
    <property type="entry name" value="WD_REPEATS_2"/>
    <property type="match status" value="8"/>
</dbReference>
<feature type="repeat" description="WD" evidence="4">
    <location>
        <begin position="100"/>
        <end position="133"/>
    </location>
</feature>